<dbReference type="EMBL" id="JAAAJB010001939">
    <property type="protein sequence ID" value="KAG0247157.1"/>
    <property type="molecule type" value="Genomic_DNA"/>
</dbReference>
<proteinExistence type="predicted"/>
<accession>A0A9P6PKX7</accession>
<reference evidence="2" key="1">
    <citation type="journal article" date="2020" name="Fungal Divers.">
        <title>Resolving the Mortierellaceae phylogeny through synthesis of multi-gene phylogenetics and phylogenomics.</title>
        <authorList>
            <person name="Vandepol N."/>
            <person name="Liber J."/>
            <person name="Desiro A."/>
            <person name="Na H."/>
            <person name="Kennedy M."/>
            <person name="Barry K."/>
            <person name="Grigoriev I.V."/>
            <person name="Miller A.N."/>
            <person name="O'Donnell K."/>
            <person name="Stajich J.E."/>
            <person name="Bonito G."/>
        </authorList>
    </citation>
    <scope>NUCLEOTIDE SEQUENCE</scope>
    <source>
        <strain evidence="2">BC1065</strain>
    </source>
</reference>
<feature type="region of interest" description="Disordered" evidence="1">
    <location>
        <begin position="1"/>
        <end position="48"/>
    </location>
</feature>
<feature type="non-terminal residue" evidence="2">
    <location>
        <position position="1"/>
    </location>
</feature>
<protein>
    <submittedName>
        <fullName evidence="2">Uncharacterized protein</fullName>
    </submittedName>
</protein>
<sequence length="80" mass="8600">NADSDIFNRRDDKDATQMDANVDNGAETGVGVGGQCTEGDTAAETGGDQQLQLQLHRNWAKGRAKYIKFPAHGNHVVTCL</sequence>
<feature type="compositionally biased region" description="Basic and acidic residues" evidence="1">
    <location>
        <begin position="1"/>
        <end position="16"/>
    </location>
</feature>
<dbReference type="AlphaFoldDB" id="A0A9P6PKX7"/>
<keyword evidence="3" id="KW-1185">Reference proteome</keyword>
<evidence type="ECO:0000313" key="3">
    <source>
        <dbReference type="Proteomes" id="UP000807716"/>
    </source>
</evidence>
<evidence type="ECO:0000256" key="1">
    <source>
        <dbReference type="SAM" id="MobiDB-lite"/>
    </source>
</evidence>
<dbReference type="Proteomes" id="UP000807716">
    <property type="component" value="Unassembled WGS sequence"/>
</dbReference>
<organism evidence="2 3">
    <name type="scientific">Actinomortierella ambigua</name>
    <dbReference type="NCBI Taxonomy" id="1343610"/>
    <lineage>
        <taxon>Eukaryota</taxon>
        <taxon>Fungi</taxon>
        <taxon>Fungi incertae sedis</taxon>
        <taxon>Mucoromycota</taxon>
        <taxon>Mortierellomycotina</taxon>
        <taxon>Mortierellomycetes</taxon>
        <taxon>Mortierellales</taxon>
        <taxon>Mortierellaceae</taxon>
        <taxon>Actinomortierella</taxon>
    </lineage>
</organism>
<feature type="non-terminal residue" evidence="2">
    <location>
        <position position="80"/>
    </location>
</feature>
<evidence type="ECO:0000313" key="2">
    <source>
        <dbReference type="EMBL" id="KAG0247157.1"/>
    </source>
</evidence>
<comment type="caution">
    <text evidence="2">The sequence shown here is derived from an EMBL/GenBank/DDBJ whole genome shotgun (WGS) entry which is preliminary data.</text>
</comment>
<name>A0A9P6PKX7_9FUNG</name>
<gene>
    <name evidence="2" type="ORF">DFQ27_002484</name>
</gene>